<dbReference type="InterPro" id="IPR036909">
    <property type="entry name" value="Cyt_c-like_dom_sf"/>
</dbReference>
<sequence>MKKIAIGMVIGMGLMASQAMAAGDVAAGQAKAAVCAACHGADGIAVIPGYPNLKGQNEQYLVSSINAYKNKERNGGLAAVMQAQASMLSDADIANLAAYYASLK</sequence>
<evidence type="ECO:0000256" key="1">
    <source>
        <dbReference type="ARBA" id="ARBA00022448"/>
    </source>
</evidence>
<evidence type="ECO:0000313" key="10">
    <source>
        <dbReference type="Proteomes" id="UP000030451"/>
    </source>
</evidence>
<keyword evidence="5 6" id="KW-0408">Iron</keyword>
<evidence type="ECO:0000259" key="8">
    <source>
        <dbReference type="PROSITE" id="PS51007"/>
    </source>
</evidence>
<dbReference type="Gene3D" id="1.10.760.10">
    <property type="entry name" value="Cytochrome c-like domain"/>
    <property type="match status" value="1"/>
</dbReference>
<dbReference type="PROSITE" id="PS51007">
    <property type="entry name" value="CYTC"/>
    <property type="match status" value="1"/>
</dbReference>
<evidence type="ECO:0000256" key="3">
    <source>
        <dbReference type="ARBA" id="ARBA00022723"/>
    </source>
</evidence>
<keyword evidence="7" id="KW-0732">Signal</keyword>
<gene>
    <name evidence="9" type="ORF">NM06_10300</name>
</gene>
<dbReference type="RefSeq" id="WP_038190705.1">
    <property type="nucleotide sequence ID" value="NZ_JRWP01000019.1"/>
</dbReference>
<evidence type="ECO:0000256" key="5">
    <source>
        <dbReference type="ARBA" id="ARBA00023004"/>
    </source>
</evidence>
<evidence type="ECO:0000256" key="7">
    <source>
        <dbReference type="SAM" id="SignalP"/>
    </source>
</evidence>
<keyword evidence="2 6" id="KW-0349">Heme</keyword>
<keyword evidence="1" id="KW-0813">Transport</keyword>
<evidence type="ECO:0000256" key="2">
    <source>
        <dbReference type="ARBA" id="ARBA00022617"/>
    </source>
</evidence>
<accession>A0A0A5HYK5</accession>
<dbReference type="Proteomes" id="UP000030451">
    <property type="component" value="Unassembled WGS sequence"/>
</dbReference>
<keyword evidence="4" id="KW-0249">Electron transport</keyword>
<reference evidence="9 10" key="1">
    <citation type="submission" date="2014-10" db="EMBL/GenBank/DDBJ databases">
        <title>Genome sequencing of Vibrio sinaloensis T08.</title>
        <authorList>
            <person name="Chan K.-G."/>
            <person name="Mohamad N.I."/>
        </authorList>
    </citation>
    <scope>NUCLEOTIDE SEQUENCE [LARGE SCALE GENOMIC DNA]</scope>
    <source>
        <strain evidence="9 10">T08</strain>
    </source>
</reference>
<evidence type="ECO:0000313" key="9">
    <source>
        <dbReference type="EMBL" id="KGY08564.1"/>
    </source>
</evidence>
<dbReference type="OrthoDB" id="9796421at2"/>
<dbReference type="SUPFAM" id="SSF46626">
    <property type="entry name" value="Cytochrome c"/>
    <property type="match status" value="1"/>
</dbReference>
<dbReference type="InterPro" id="IPR009056">
    <property type="entry name" value="Cyt_c-like_dom"/>
</dbReference>
<protein>
    <submittedName>
        <fullName evidence="9">Cytochrome C biogenesis protein CcsB</fullName>
    </submittedName>
</protein>
<comment type="caution">
    <text evidence="9">The sequence shown here is derived from an EMBL/GenBank/DDBJ whole genome shotgun (WGS) entry which is preliminary data.</text>
</comment>
<name>A0A0A5HYK5_PHOS4</name>
<feature type="chain" id="PRO_5002010079" evidence="7">
    <location>
        <begin position="22"/>
        <end position="104"/>
    </location>
</feature>
<dbReference type="GO" id="GO:0046872">
    <property type="term" value="F:metal ion binding"/>
    <property type="evidence" value="ECO:0007669"/>
    <property type="project" value="UniProtKB-KW"/>
</dbReference>
<dbReference type="InterPro" id="IPR050597">
    <property type="entry name" value="Cytochrome_c_Oxidase_Subunit"/>
</dbReference>
<keyword evidence="3 6" id="KW-0479">Metal-binding</keyword>
<dbReference type="AlphaFoldDB" id="A0A0A5HYK5"/>
<dbReference type="GO" id="GO:0009055">
    <property type="term" value="F:electron transfer activity"/>
    <property type="evidence" value="ECO:0007669"/>
    <property type="project" value="InterPro"/>
</dbReference>
<evidence type="ECO:0000256" key="6">
    <source>
        <dbReference type="PROSITE-ProRule" id="PRU00433"/>
    </source>
</evidence>
<dbReference type="PANTHER" id="PTHR33751:SF9">
    <property type="entry name" value="CYTOCHROME C4"/>
    <property type="match status" value="1"/>
</dbReference>
<dbReference type="PANTHER" id="PTHR33751">
    <property type="entry name" value="CBB3-TYPE CYTOCHROME C OXIDASE SUBUNIT FIXP"/>
    <property type="match status" value="1"/>
</dbReference>
<proteinExistence type="predicted"/>
<dbReference type="Pfam" id="PF00034">
    <property type="entry name" value="Cytochrom_C"/>
    <property type="match status" value="1"/>
</dbReference>
<dbReference type="EMBL" id="JRWP01000019">
    <property type="protein sequence ID" value="KGY08564.1"/>
    <property type="molecule type" value="Genomic_DNA"/>
</dbReference>
<feature type="domain" description="Cytochrome c" evidence="8">
    <location>
        <begin position="23"/>
        <end position="104"/>
    </location>
</feature>
<dbReference type="STRING" id="379097.SE23_12045"/>
<feature type="signal peptide" evidence="7">
    <location>
        <begin position="1"/>
        <end position="21"/>
    </location>
</feature>
<dbReference type="GO" id="GO:0020037">
    <property type="term" value="F:heme binding"/>
    <property type="evidence" value="ECO:0007669"/>
    <property type="project" value="InterPro"/>
</dbReference>
<organism evidence="9 10">
    <name type="scientific">Photobacterium sp. (strain ATCC 43367)</name>
    <dbReference type="NCBI Taxonomy" id="379097"/>
    <lineage>
        <taxon>Bacteria</taxon>
        <taxon>Pseudomonadati</taxon>
        <taxon>Pseudomonadota</taxon>
        <taxon>Gammaproteobacteria</taxon>
        <taxon>Vibrionales</taxon>
        <taxon>Vibrionaceae</taxon>
        <taxon>Vibrio</taxon>
        <taxon>Vibrio oreintalis group</taxon>
    </lineage>
</organism>
<evidence type="ECO:0000256" key="4">
    <source>
        <dbReference type="ARBA" id="ARBA00022982"/>
    </source>
</evidence>